<dbReference type="Gene3D" id="3.90.190.10">
    <property type="entry name" value="Protein tyrosine phosphatase superfamily"/>
    <property type="match status" value="1"/>
</dbReference>
<evidence type="ECO:0000313" key="1">
    <source>
        <dbReference type="EMBL" id="MBC5768150.1"/>
    </source>
</evidence>
<proteinExistence type="predicted"/>
<accession>A0A923MCH1</accession>
<protein>
    <submittedName>
        <fullName evidence="1">Protein tyrosine phosphatase family protein</fullName>
    </submittedName>
</protein>
<dbReference type="EMBL" id="JACORU010000015">
    <property type="protein sequence ID" value="MBC5768150.1"/>
    <property type="molecule type" value="Genomic_DNA"/>
</dbReference>
<evidence type="ECO:0000313" key="2">
    <source>
        <dbReference type="Proteomes" id="UP000596827"/>
    </source>
</evidence>
<organism evidence="1 2">
    <name type="scientific">Ramlibacter albus</name>
    <dbReference type="NCBI Taxonomy" id="2079448"/>
    <lineage>
        <taxon>Bacteria</taxon>
        <taxon>Pseudomonadati</taxon>
        <taxon>Pseudomonadota</taxon>
        <taxon>Betaproteobacteria</taxon>
        <taxon>Burkholderiales</taxon>
        <taxon>Comamonadaceae</taxon>
        <taxon>Ramlibacter</taxon>
    </lineage>
</organism>
<dbReference type="RefSeq" id="WP_187084637.1">
    <property type="nucleotide sequence ID" value="NZ_JACORU010000015.1"/>
</dbReference>
<dbReference type="Proteomes" id="UP000596827">
    <property type="component" value="Unassembled WGS sequence"/>
</dbReference>
<keyword evidence="2" id="KW-1185">Reference proteome</keyword>
<dbReference type="CDD" id="cd14503">
    <property type="entry name" value="PTP-bact"/>
    <property type="match status" value="1"/>
</dbReference>
<name>A0A923MCH1_9BURK</name>
<dbReference type="AlphaFoldDB" id="A0A923MCH1"/>
<dbReference type="SUPFAM" id="SSF52799">
    <property type="entry name" value="(Phosphotyrosine protein) phosphatases II"/>
    <property type="match status" value="1"/>
</dbReference>
<reference evidence="1" key="1">
    <citation type="submission" date="2020-08" db="EMBL/GenBank/DDBJ databases">
        <title>Ramlibacter sp. GTP1 16S ribosomal RNA gene genome sequencing and assembly.</title>
        <authorList>
            <person name="Kang M."/>
        </authorList>
    </citation>
    <scope>NUCLEOTIDE SEQUENCE</scope>
    <source>
        <strain evidence="1">GTP1</strain>
    </source>
</reference>
<sequence length="178" mass="19577">MDNDMPSRRAFMAAVLIPLGAYAQASPRLPNEVQVSPLLVTSGQPPARALAALGEAGFQAVIYLAPSTVPDAVADEHAILQKQGIEFVHVPIPFGSPEEKHYLEVAGALTRLAGKKVLVHCQVNMRASTMMFLYRVIALHEPPERAYEAVARIWSPRGPWRELMVSQLRKHGVAFEPY</sequence>
<dbReference type="InterPro" id="IPR029021">
    <property type="entry name" value="Prot-tyrosine_phosphatase-like"/>
</dbReference>
<comment type="caution">
    <text evidence="1">The sequence shown here is derived from an EMBL/GenBank/DDBJ whole genome shotgun (WGS) entry which is preliminary data.</text>
</comment>
<gene>
    <name evidence="1" type="ORF">H8R02_27040</name>
</gene>